<evidence type="ECO:0000256" key="6">
    <source>
        <dbReference type="ARBA" id="ARBA00022989"/>
    </source>
</evidence>
<keyword evidence="7" id="KW-0333">Golgi apparatus</keyword>
<organism evidence="11 12">
    <name type="scientific">Owenia fusiformis</name>
    <name type="common">Polychaete worm</name>
    <dbReference type="NCBI Taxonomy" id="6347"/>
    <lineage>
        <taxon>Eukaryota</taxon>
        <taxon>Metazoa</taxon>
        <taxon>Spiralia</taxon>
        <taxon>Lophotrochozoa</taxon>
        <taxon>Annelida</taxon>
        <taxon>Polychaeta</taxon>
        <taxon>Sedentaria</taxon>
        <taxon>Canalipalpata</taxon>
        <taxon>Sabellida</taxon>
        <taxon>Oweniida</taxon>
        <taxon>Oweniidae</taxon>
        <taxon>Owenia</taxon>
    </lineage>
</organism>
<evidence type="ECO:0000256" key="10">
    <source>
        <dbReference type="SAM" id="Phobius"/>
    </source>
</evidence>
<evidence type="ECO:0000256" key="3">
    <source>
        <dbReference type="ARBA" id="ARBA00022679"/>
    </source>
</evidence>
<evidence type="ECO:0000256" key="9">
    <source>
        <dbReference type="ARBA" id="ARBA00023180"/>
    </source>
</evidence>
<evidence type="ECO:0000256" key="8">
    <source>
        <dbReference type="ARBA" id="ARBA00023136"/>
    </source>
</evidence>
<evidence type="ECO:0000256" key="1">
    <source>
        <dbReference type="ARBA" id="ARBA00004323"/>
    </source>
</evidence>
<keyword evidence="4 10" id="KW-0812">Transmembrane</keyword>
<reference evidence="11" key="1">
    <citation type="submission" date="2022-03" db="EMBL/GenBank/DDBJ databases">
        <authorList>
            <person name="Martin C."/>
        </authorList>
    </citation>
    <scope>NUCLEOTIDE SEQUENCE</scope>
</reference>
<dbReference type="AlphaFoldDB" id="A0A8S4NQ48"/>
<dbReference type="PANTHER" id="PTHR12129:SF15">
    <property type="entry name" value="URONYL 2-SULFOTRANSFERASE"/>
    <property type="match status" value="1"/>
</dbReference>
<dbReference type="OrthoDB" id="10019582at2759"/>
<dbReference type="InterPro" id="IPR007734">
    <property type="entry name" value="Heparan_SO4_2-O-STrfase"/>
</dbReference>
<comment type="caution">
    <text evidence="11">The sequence shown here is derived from an EMBL/GenBank/DDBJ whole genome shotgun (WGS) entry which is preliminary data.</text>
</comment>
<keyword evidence="12" id="KW-1185">Reference proteome</keyword>
<evidence type="ECO:0000313" key="11">
    <source>
        <dbReference type="EMBL" id="CAH1782997.1"/>
    </source>
</evidence>
<dbReference type="GO" id="GO:0000139">
    <property type="term" value="C:Golgi membrane"/>
    <property type="evidence" value="ECO:0007669"/>
    <property type="project" value="UniProtKB-SubCell"/>
</dbReference>
<feature type="transmembrane region" description="Helical" evidence="10">
    <location>
        <begin position="12"/>
        <end position="33"/>
    </location>
</feature>
<evidence type="ECO:0000256" key="2">
    <source>
        <dbReference type="ARBA" id="ARBA00010569"/>
    </source>
</evidence>
<evidence type="ECO:0000256" key="7">
    <source>
        <dbReference type="ARBA" id="ARBA00023034"/>
    </source>
</evidence>
<sequence>MKLRCAPTRALFAKCMFMGAFLTTLWIMINFNWVTRNQEDLGKVHRLAAKRTSQYYQLPSLYKDGAASHNEPITADSNDIKKEGFNYIPNYVVNNDSVPFKWRGIFIKGENLRNEDLAMLNESQNQSEKYSQNIPMLKPGRKNRFHYSTSKIYGPNLVNDSIQLRFVRDFMGKRLPMGHDRHLQFIDFEDFGFHNPIYINMVRDPMNRTISSFYYRRRKRVEAPSLYSEIARNRTLDECMEVEGMSKCLVTNSSKDNIFNPVSLYVSWFCGQHEECRMNRDYAMARAKRNIIKYYRAVGITEEFRQSLELLEATLPSYFQGAVRRYDEMPKKNVNMNKLQYPTRTEKEIRYWLKDDYEMYNFIKERFYKVLKIYFKEDLAIP</sequence>
<dbReference type="Proteomes" id="UP000749559">
    <property type="component" value="Unassembled WGS sequence"/>
</dbReference>
<dbReference type="Pfam" id="PF03567">
    <property type="entry name" value="Sulfotransfer_2"/>
    <property type="match status" value="1"/>
</dbReference>
<name>A0A8S4NQ48_OWEFU</name>
<comment type="similarity">
    <text evidence="2">Belongs to the sulfotransferase 3 family.</text>
</comment>
<dbReference type="GO" id="GO:0008146">
    <property type="term" value="F:sulfotransferase activity"/>
    <property type="evidence" value="ECO:0007669"/>
    <property type="project" value="InterPro"/>
</dbReference>
<keyword evidence="8 10" id="KW-0472">Membrane</keyword>
<keyword evidence="6 10" id="KW-1133">Transmembrane helix</keyword>
<protein>
    <recommendedName>
        <fullName evidence="13">Heparan sulfate 2-O-sulfotransferase pipe</fullName>
    </recommendedName>
</protein>
<gene>
    <name evidence="11" type="ORF">OFUS_LOCUS9384</name>
</gene>
<comment type="subcellular location">
    <subcellularLocation>
        <location evidence="1">Golgi apparatus membrane</location>
        <topology evidence="1">Single-pass type II membrane protein</topology>
    </subcellularLocation>
</comment>
<keyword evidence="3" id="KW-0808">Transferase</keyword>
<evidence type="ECO:0000313" key="12">
    <source>
        <dbReference type="Proteomes" id="UP000749559"/>
    </source>
</evidence>
<keyword evidence="9" id="KW-0325">Glycoprotein</keyword>
<keyword evidence="5" id="KW-0735">Signal-anchor</keyword>
<proteinExistence type="inferred from homology"/>
<evidence type="ECO:0000256" key="5">
    <source>
        <dbReference type="ARBA" id="ARBA00022968"/>
    </source>
</evidence>
<accession>A0A8S4NQ48</accession>
<dbReference type="InterPro" id="IPR027417">
    <property type="entry name" value="P-loop_NTPase"/>
</dbReference>
<dbReference type="EMBL" id="CAIIXF020000005">
    <property type="protein sequence ID" value="CAH1782997.1"/>
    <property type="molecule type" value="Genomic_DNA"/>
</dbReference>
<dbReference type="PANTHER" id="PTHR12129">
    <property type="entry name" value="HEPARAN SULFATE 2-O-SULFOTRANSFERASE"/>
    <property type="match status" value="1"/>
</dbReference>
<dbReference type="Gene3D" id="3.40.50.300">
    <property type="entry name" value="P-loop containing nucleotide triphosphate hydrolases"/>
    <property type="match status" value="1"/>
</dbReference>
<evidence type="ECO:0000256" key="4">
    <source>
        <dbReference type="ARBA" id="ARBA00022692"/>
    </source>
</evidence>
<evidence type="ECO:0008006" key="13">
    <source>
        <dbReference type="Google" id="ProtNLM"/>
    </source>
</evidence>
<dbReference type="InterPro" id="IPR005331">
    <property type="entry name" value="Sulfotransferase"/>
</dbReference>